<dbReference type="Pfam" id="PF16752">
    <property type="entry name" value="TBCC_N"/>
    <property type="match status" value="1"/>
</dbReference>
<reference evidence="9" key="1">
    <citation type="submission" date="2021-03" db="EMBL/GenBank/DDBJ databases">
        <title>Chromosome level genome of the anhydrobiotic midge Polypedilum vanderplanki.</title>
        <authorList>
            <person name="Yoshida Y."/>
            <person name="Kikawada T."/>
            <person name="Gusev O."/>
        </authorList>
    </citation>
    <scope>NUCLEOTIDE SEQUENCE</scope>
    <source>
        <strain evidence="9">NIAS01</strain>
        <tissue evidence="9">Whole body or cell culture</tissue>
    </source>
</reference>
<gene>
    <name evidence="9" type="ORF">PVAND_012556</name>
</gene>
<dbReference type="InterPro" id="IPR017901">
    <property type="entry name" value="C-CAP_CF_C-like"/>
</dbReference>
<evidence type="ECO:0000256" key="2">
    <source>
        <dbReference type="ARBA" id="ARBA00008848"/>
    </source>
</evidence>
<evidence type="ECO:0000256" key="1">
    <source>
        <dbReference type="ARBA" id="ARBA00004496"/>
    </source>
</evidence>
<dbReference type="PANTHER" id="PTHR15139:SF0">
    <property type="entry name" value="TUBULIN-SPECIFIC CHAPERONE C"/>
    <property type="match status" value="1"/>
</dbReference>
<comment type="subcellular location">
    <subcellularLocation>
        <location evidence="1">Cytoplasm</location>
    </subcellularLocation>
</comment>
<dbReference type="InterPro" id="IPR016098">
    <property type="entry name" value="CAP/MinC_C"/>
</dbReference>
<dbReference type="Pfam" id="PF07986">
    <property type="entry name" value="TBCC"/>
    <property type="match status" value="1"/>
</dbReference>
<evidence type="ECO:0000259" key="8">
    <source>
        <dbReference type="PROSITE" id="PS51329"/>
    </source>
</evidence>
<dbReference type="EMBL" id="JADBJN010000001">
    <property type="protein sequence ID" value="KAG5683265.1"/>
    <property type="molecule type" value="Genomic_DNA"/>
</dbReference>
<dbReference type="AlphaFoldDB" id="A0A9J6CM01"/>
<keyword evidence="4" id="KW-0007">Acetylation</keyword>
<dbReference type="InterPro" id="IPR027684">
    <property type="entry name" value="TBCC"/>
</dbReference>
<keyword evidence="5" id="KW-0143">Chaperone</keyword>
<evidence type="ECO:0000313" key="10">
    <source>
        <dbReference type="Proteomes" id="UP001107558"/>
    </source>
</evidence>
<name>A0A9J6CM01_POLVA</name>
<feature type="compositionally biased region" description="Basic and acidic residues" evidence="7">
    <location>
        <begin position="12"/>
        <end position="41"/>
    </location>
</feature>
<feature type="region of interest" description="Disordered" evidence="7">
    <location>
        <begin position="1"/>
        <end position="41"/>
    </location>
</feature>
<dbReference type="GO" id="GO:0007021">
    <property type="term" value="P:tubulin complex assembly"/>
    <property type="evidence" value="ECO:0007669"/>
    <property type="project" value="TreeGrafter"/>
</dbReference>
<evidence type="ECO:0000256" key="4">
    <source>
        <dbReference type="ARBA" id="ARBA00022990"/>
    </source>
</evidence>
<dbReference type="Gene3D" id="1.20.58.1250">
    <property type="entry name" value="Tubulin Binding Cofactor C, N-terminal domain"/>
    <property type="match status" value="1"/>
</dbReference>
<dbReference type="PANTHER" id="PTHR15139">
    <property type="entry name" value="TUBULIN FOLDING COFACTOR C"/>
    <property type="match status" value="1"/>
</dbReference>
<evidence type="ECO:0000256" key="3">
    <source>
        <dbReference type="ARBA" id="ARBA00022490"/>
    </source>
</evidence>
<dbReference type="GO" id="GO:0007023">
    <property type="term" value="P:post-chaperonin tubulin folding pathway"/>
    <property type="evidence" value="ECO:0007669"/>
    <property type="project" value="InterPro"/>
</dbReference>
<organism evidence="9 10">
    <name type="scientific">Polypedilum vanderplanki</name>
    <name type="common">Sleeping chironomid midge</name>
    <dbReference type="NCBI Taxonomy" id="319348"/>
    <lineage>
        <taxon>Eukaryota</taxon>
        <taxon>Metazoa</taxon>
        <taxon>Ecdysozoa</taxon>
        <taxon>Arthropoda</taxon>
        <taxon>Hexapoda</taxon>
        <taxon>Insecta</taxon>
        <taxon>Pterygota</taxon>
        <taxon>Neoptera</taxon>
        <taxon>Endopterygota</taxon>
        <taxon>Diptera</taxon>
        <taxon>Nematocera</taxon>
        <taxon>Chironomoidea</taxon>
        <taxon>Chironomidae</taxon>
        <taxon>Chironominae</taxon>
        <taxon>Polypedilum</taxon>
        <taxon>Polypedilum</taxon>
    </lineage>
</organism>
<evidence type="ECO:0000256" key="5">
    <source>
        <dbReference type="ARBA" id="ARBA00023186"/>
    </source>
</evidence>
<comment type="subunit">
    <text evidence="6">Supercomplex made of cofactors A to E. Cofactors A and D function by capturing and stabilizing tubulin in a quasi-native conformation. Cofactor E binds to the cofactor D-tubulin complex; interaction with cofactor C then causes the release of tubulin polypeptides that are committed to the native state.</text>
</comment>
<comment type="similarity">
    <text evidence="2">Belongs to the TBCC family.</text>
</comment>
<proteinExistence type="inferred from homology"/>
<evidence type="ECO:0000256" key="6">
    <source>
        <dbReference type="ARBA" id="ARBA00026055"/>
    </source>
</evidence>
<dbReference type="GO" id="GO:0005737">
    <property type="term" value="C:cytoplasm"/>
    <property type="evidence" value="ECO:0007669"/>
    <property type="project" value="UniProtKB-SubCell"/>
</dbReference>
<evidence type="ECO:0000256" key="7">
    <source>
        <dbReference type="SAM" id="MobiDB-lite"/>
    </source>
</evidence>
<accession>A0A9J6CM01</accession>
<keyword evidence="10" id="KW-1185">Reference proteome</keyword>
<feature type="domain" description="C-CAP/cofactor C-like" evidence="8">
    <location>
        <begin position="157"/>
        <end position="303"/>
    </location>
</feature>
<dbReference type="InterPro" id="IPR012945">
    <property type="entry name" value="Tubulin-bd_cofactor_C_dom"/>
</dbReference>
<dbReference type="SMART" id="SM00673">
    <property type="entry name" value="CARP"/>
    <property type="match status" value="2"/>
</dbReference>
<evidence type="ECO:0000313" key="9">
    <source>
        <dbReference type="EMBL" id="KAG5683265.1"/>
    </source>
</evidence>
<dbReference type="InterPro" id="IPR038397">
    <property type="entry name" value="TBCC_N_sf"/>
</dbReference>
<keyword evidence="3" id="KW-0963">Cytoplasm</keyword>
<dbReference type="PROSITE" id="PS51329">
    <property type="entry name" value="C_CAP_COFACTOR_C"/>
    <property type="match status" value="1"/>
</dbReference>
<dbReference type="InterPro" id="IPR031925">
    <property type="entry name" value="TBCC_N"/>
</dbReference>
<comment type="caution">
    <text evidence="9">The sequence shown here is derived from an EMBL/GenBank/DDBJ whole genome shotgun (WGS) entry which is preliminary data.</text>
</comment>
<protein>
    <recommendedName>
        <fullName evidence="8">C-CAP/cofactor C-like domain-containing protein</fullName>
    </recommendedName>
</protein>
<dbReference type="Proteomes" id="UP001107558">
    <property type="component" value="Chromosome 1"/>
</dbReference>
<dbReference type="GO" id="GO:0015631">
    <property type="term" value="F:tubulin binding"/>
    <property type="evidence" value="ECO:0007669"/>
    <property type="project" value="InterPro"/>
</dbReference>
<dbReference type="Gene3D" id="2.160.20.70">
    <property type="match status" value="1"/>
</dbReference>
<dbReference type="InterPro" id="IPR006599">
    <property type="entry name" value="CARP_motif"/>
</dbReference>
<sequence length="340" mass="39739">MESEDAGVVKNARFEQMAKRDRERKQVIEKNQRERQNKSEHEGIDYFESMFDKKVCDVENRLNSMQPSDISQLQEQFTSIAKDLQELQKYFTSSTIFLNDHKIKTCQNVINQLLLKSDETKSRLMPKKKFGFKNKSVAKSSKADVAVLKVDDISKESSKKEFQWTDSNKRCEVLKFSDEKVNNQDLTFKEMENCVIYIFGHSGSLQMSKLKNCLILCGAVSRSVFADNCENCVFAFACQQLRLHSSQMCNIYIHVTSRAIIEDCKYINFAPNTYKYENYNEDIKKSGLDLNVNNWEDVGDFNWLSTDKQSPHWNKIKEDERITDWSDFIENFIKTHEICT</sequence>
<dbReference type="OrthoDB" id="194775at2759"/>